<organism evidence="8 9">
    <name type="scientific">Shewanella electrica</name>
    <dbReference type="NCBI Taxonomy" id="515560"/>
    <lineage>
        <taxon>Bacteria</taxon>
        <taxon>Pseudomonadati</taxon>
        <taxon>Pseudomonadota</taxon>
        <taxon>Gammaproteobacteria</taxon>
        <taxon>Alteromonadales</taxon>
        <taxon>Shewanellaceae</taxon>
        <taxon>Shewanella</taxon>
    </lineage>
</organism>
<evidence type="ECO:0000313" key="9">
    <source>
        <dbReference type="Proteomes" id="UP001201549"/>
    </source>
</evidence>
<keyword evidence="5 8" id="KW-0378">Hydrolase</keyword>
<dbReference type="Gene3D" id="3.30.70.100">
    <property type="match status" value="1"/>
</dbReference>
<comment type="similarity">
    <text evidence="1 6">Belongs to the acylphosphatase family.</text>
</comment>
<dbReference type="PRINTS" id="PR00112">
    <property type="entry name" value="ACYLPHPHTASE"/>
</dbReference>
<evidence type="ECO:0000259" key="7">
    <source>
        <dbReference type="PROSITE" id="PS51160"/>
    </source>
</evidence>
<evidence type="ECO:0000256" key="3">
    <source>
        <dbReference type="ARBA" id="ARBA00015991"/>
    </source>
</evidence>
<sequence length="90" mass="9834">MKRVLLTITGKVQGVGFRRYAMHRARALGLTGYVCNLDNGSVELLVQGAYPAVDQLIAECEVGPPYADVRDVLVEEDDGDEIYLDFSVTG</sequence>
<feature type="domain" description="Acylphosphatase-like" evidence="7">
    <location>
        <begin position="3"/>
        <end position="90"/>
    </location>
</feature>
<evidence type="ECO:0000256" key="1">
    <source>
        <dbReference type="ARBA" id="ARBA00005614"/>
    </source>
</evidence>
<dbReference type="GO" id="GO:0003998">
    <property type="term" value="F:acylphosphatase activity"/>
    <property type="evidence" value="ECO:0007669"/>
    <property type="project" value="UniProtKB-EC"/>
</dbReference>
<comment type="caution">
    <text evidence="8">The sequence shown here is derived from an EMBL/GenBank/DDBJ whole genome shotgun (WGS) entry which is preliminary data.</text>
</comment>
<evidence type="ECO:0000256" key="5">
    <source>
        <dbReference type="PROSITE-ProRule" id="PRU00520"/>
    </source>
</evidence>
<dbReference type="PANTHER" id="PTHR47268">
    <property type="entry name" value="ACYLPHOSPHATASE"/>
    <property type="match status" value="1"/>
</dbReference>
<comment type="catalytic activity">
    <reaction evidence="4 5">
        <text>an acyl phosphate + H2O = a carboxylate + phosphate + H(+)</text>
        <dbReference type="Rhea" id="RHEA:14965"/>
        <dbReference type="ChEBI" id="CHEBI:15377"/>
        <dbReference type="ChEBI" id="CHEBI:15378"/>
        <dbReference type="ChEBI" id="CHEBI:29067"/>
        <dbReference type="ChEBI" id="CHEBI:43474"/>
        <dbReference type="ChEBI" id="CHEBI:59918"/>
        <dbReference type="EC" id="3.6.1.7"/>
    </reaction>
</comment>
<dbReference type="PROSITE" id="PS00150">
    <property type="entry name" value="ACYLPHOSPHATASE_1"/>
    <property type="match status" value="1"/>
</dbReference>
<dbReference type="InterPro" id="IPR017968">
    <property type="entry name" value="Acylphosphatase_CS"/>
</dbReference>
<dbReference type="SUPFAM" id="SSF54975">
    <property type="entry name" value="Acylphosphatase/BLUF domain-like"/>
    <property type="match status" value="1"/>
</dbReference>
<protein>
    <recommendedName>
        <fullName evidence="3 5">acylphosphatase</fullName>
        <ecNumber evidence="2 5">3.6.1.7</ecNumber>
    </recommendedName>
</protein>
<evidence type="ECO:0000313" key="8">
    <source>
        <dbReference type="EMBL" id="MCS4556789.1"/>
    </source>
</evidence>
<dbReference type="PANTHER" id="PTHR47268:SF4">
    <property type="entry name" value="ACYLPHOSPHATASE"/>
    <property type="match status" value="1"/>
</dbReference>
<dbReference type="Pfam" id="PF00708">
    <property type="entry name" value="Acylphosphatase"/>
    <property type="match status" value="1"/>
</dbReference>
<dbReference type="Proteomes" id="UP001201549">
    <property type="component" value="Unassembled WGS sequence"/>
</dbReference>
<name>A0ABT2FNK8_9GAMM</name>
<keyword evidence="9" id="KW-1185">Reference proteome</keyword>
<dbReference type="PROSITE" id="PS51160">
    <property type="entry name" value="ACYLPHOSPHATASE_3"/>
    <property type="match status" value="1"/>
</dbReference>
<reference evidence="9" key="1">
    <citation type="submission" date="2023-07" db="EMBL/GenBank/DDBJ databases">
        <title>Shewanella mangrovi sp. nov., an acetaldehyde- degrading bacterium isolated from mangrove sediment.</title>
        <authorList>
            <person name="Liu Y."/>
        </authorList>
    </citation>
    <scope>NUCLEOTIDE SEQUENCE [LARGE SCALE GENOMIC DNA]</scope>
    <source>
        <strain evidence="9">C32</strain>
    </source>
</reference>
<dbReference type="InterPro" id="IPR036046">
    <property type="entry name" value="Acylphosphatase-like_dom_sf"/>
</dbReference>
<accession>A0ABT2FNK8</accession>
<dbReference type="EC" id="3.6.1.7" evidence="2 5"/>
<dbReference type="EMBL" id="JAKOGG010000005">
    <property type="protein sequence ID" value="MCS4556789.1"/>
    <property type="molecule type" value="Genomic_DNA"/>
</dbReference>
<feature type="active site" evidence="5">
    <location>
        <position position="18"/>
    </location>
</feature>
<dbReference type="NCBIfam" id="NF011003">
    <property type="entry name" value="PRK14429.1"/>
    <property type="match status" value="1"/>
</dbReference>
<dbReference type="RefSeq" id="WP_238896179.1">
    <property type="nucleotide sequence ID" value="NZ_JAKOGG010000005.1"/>
</dbReference>
<feature type="active site" evidence="5">
    <location>
        <position position="36"/>
    </location>
</feature>
<dbReference type="InterPro" id="IPR001792">
    <property type="entry name" value="Acylphosphatase-like_dom"/>
</dbReference>
<evidence type="ECO:0000256" key="6">
    <source>
        <dbReference type="RuleBase" id="RU004168"/>
    </source>
</evidence>
<evidence type="ECO:0000256" key="2">
    <source>
        <dbReference type="ARBA" id="ARBA00012150"/>
    </source>
</evidence>
<evidence type="ECO:0000256" key="4">
    <source>
        <dbReference type="ARBA" id="ARBA00047645"/>
    </source>
</evidence>
<dbReference type="InterPro" id="IPR020456">
    <property type="entry name" value="Acylphosphatase"/>
</dbReference>
<gene>
    <name evidence="8" type="ORF">L9G74_10075</name>
</gene>
<proteinExistence type="inferred from homology"/>